<dbReference type="PROSITE" id="PS50009">
    <property type="entry name" value="RASGEF_CAT"/>
    <property type="match status" value="1"/>
</dbReference>
<feature type="domain" description="N-terminal Ras-GEF" evidence="5">
    <location>
        <begin position="84"/>
        <end position="206"/>
    </location>
</feature>
<dbReference type="Pfam" id="PF00617">
    <property type="entry name" value="RasGEF"/>
    <property type="match status" value="1"/>
</dbReference>
<name>A0A067PXT4_9AGAM</name>
<dbReference type="Gene3D" id="1.20.870.10">
    <property type="entry name" value="Son of sevenless (SoS) protein Chain: S domain 1"/>
    <property type="match status" value="1"/>
</dbReference>
<dbReference type="EMBL" id="KL197715">
    <property type="protein sequence ID" value="KDQ59499.1"/>
    <property type="molecule type" value="Genomic_DNA"/>
</dbReference>
<dbReference type="PANTHER" id="PTHR23113:SF371">
    <property type="entry name" value="RAS GUANINE NUCLEOTIDE EXCHANGE FACTOR EFC25"/>
    <property type="match status" value="1"/>
</dbReference>
<sequence length="458" mass="51858">MNLLDEITDRLQAMSSSNPDLAGLREYRHSGFSFISATSIPFPPSNRVSSSLSHHRRSGDTVTQSTSSSPEHETRVYYVQRDRGGRTVAAGTLQGSIEYLIANPNASFRSTFLNTYPLFTSIRGLFGIFSQIYEVSGRDQRLRILFLFKEWLHTGDDICETLPAPEGTSTSGSSSRLIEEISVAMVGKERISADACSLSPDMKTPKRADLAIALTALEGELFSKVTCADLMMYLAQRRNPREHIIPSTIRAIRETRTKIGNWVKCTILSSTPEQMDLRRGRYNLFMSLAEDCHKLRNFSSTFAIVAALHSQTFKDLPFTTSGDRGMWSGDKLGKYVDIQAYEKALRKWTGRGPCVPVLDHHLEVLTTQFSELDIHSRDAPNMIDYRRCEEIQTWVLENILRYRVTTPDGYRADNWGVMDYLQTRLNHNWDSFNPEALSAEYASLEKKHDRLQSVGARK</sequence>
<dbReference type="InterPro" id="IPR036964">
    <property type="entry name" value="RASGEF_cat_dom_sf"/>
</dbReference>
<feature type="region of interest" description="Disordered" evidence="3">
    <location>
        <begin position="44"/>
        <end position="73"/>
    </location>
</feature>
<dbReference type="PANTHER" id="PTHR23113">
    <property type="entry name" value="GUANINE NUCLEOTIDE EXCHANGE FACTOR"/>
    <property type="match status" value="1"/>
</dbReference>
<dbReference type="GO" id="GO:0005886">
    <property type="term" value="C:plasma membrane"/>
    <property type="evidence" value="ECO:0007669"/>
    <property type="project" value="TreeGrafter"/>
</dbReference>
<evidence type="ECO:0000256" key="3">
    <source>
        <dbReference type="SAM" id="MobiDB-lite"/>
    </source>
</evidence>
<keyword evidence="7" id="KW-1185">Reference proteome</keyword>
<accession>A0A067PXT4</accession>
<evidence type="ECO:0000256" key="2">
    <source>
        <dbReference type="PROSITE-ProRule" id="PRU00168"/>
    </source>
</evidence>
<reference evidence="7" key="1">
    <citation type="journal article" date="2014" name="Proc. Natl. Acad. Sci. U.S.A.">
        <title>Extensive sampling of basidiomycete genomes demonstrates inadequacy of the white-rot/brown-rot paradigm for wood decay fungi.</title>
        <authorList>
            <person name="Riley R."/>
            <person name="Salamov A.A."/>
            <person name="Brown D.W."/>
            <person name="Nagy L.G."/>
            <person name="Floudas D."/>
            <person name="Held B.W."/>
            <person name="Levasseur A."/>
            <person name="Lombard V."/>
            <person name="Morin E."/>
            <person name="Otillar R."/>
            <person name="Lindquist E.A."/>
            <person name="Sun H."/>
            <person name="LaButti K.M."/>
            <person name="Schmutz J."/>
            <person name="Jabbour D."/>
            <person name="Luo H."/>
            <person name="Baker S.E."/>
            <person name="Pisabarro A.G."/>
            <person name="Walton J.D."/>
            <person name="Blanchette R.A."/>
            <person name="Henrissat B."/>
            <person name="Martin F."/>
            <person name="Cullen D."/>
            <person name="Hibbett D.S."/>
            <person name="Grigoriev I.V."/>
        </authorList>
    </citation>
    <scope>NUCLEOTIDE SEQUENCE [LARGE SCALE GENOMIC DNA]</scope>
    <source>
        <strain evidence="7">MUCL 33604</strain>
    </source>
</reference>
<feature type="compositionally biased region" description="Polar residues" evidence="3">
    <location>
        <begin position="60"/>
        <end position="69"/>
    </location>
</feature>
<evidence type="ECO:0000259" key="4">
    <source>
        <dbReference type="PROSITE" id="PS50009"/>
    </source>
</evidence>
<dbReference type="InterPro" id="IPR008937">
    <property type="entry name" value="Ras-like_GEF"/>
</dbReference>
<evidence type="ECO:0000259" key="5">
    <source>
        <dbReference type="PROSITE" id="PS50212"/>
    </source>
</evidence>
<dbReference type="InParanoid" id="A0A067PXT4"/>
<dbReference type="PROSITE" id="PS50212">
    <property type="entry name" value="RASGEF_NTER"/>
    <property type="match status" value="1"/>
</dbReference>
<dbReference type="STRING" id="933084.A0A067PXT4"/>
<evidence type="ECO:0000256" key="1">
    <source>
        <dbReference type="ARBA" id="ARBA00022658"/>
    </source>
</evidence>
<dbReference type="GO" id="GO:0005085">
    <property type="term" value="F:guanyl-nucleotide exchange factor activity"/>
    <property type="evidence" value="ECO:0007669"/>
    <property type="project" value="UniProtKB-KW"/>
</dbReference>
<keyword evidence="1 2" id="KW-0344">Guanine-nucleotide releasing factor</keyword>
<evidence type="ECO:0008006" key="8">
    <source>
        <dbReference type="Google" id="ProtNLM"/>
    </source>
</evidence>
<dbReference type="InterPro" id="IPR001895">
    <property type="entry name" value="RASGEF_cat_dom"/>
</dbReference>
<dbReference type="AlphaFoldDB" id="A0A067PXT4"/>
<evidence type="ECO:0000313" key="6">
    <source>
        <dbReference type="EMBL" id="KDQ59499.1"/>
    </source>
</evidence>
<protein>
    <recommendedName>
        <fullName evidence="8">Ras-GEF domain-containing protein</fullName>
    </recommendedName>
</protein>
<dbReference type="SUPFAM" id="SSF48366">
    <property type="entry name" value="Ras GEF"/>
    <property type="match status" value="1"/>
</dbReference>
<dbReference type="HOGENOM" id="CLU_664043_0_0_1"/>
<dbReference type="GO" id="GO:0007265">
    <property type="term" value="P:Ras protein signal transduction"/>
    <property type="evidence" value="ECO:0007669"/>
    <property type="project" value="TreeGrafter"/>
</dbReference>
<dbReference type="Proteomes" id="UP000027265">
    <property type="component" value="Unassembled WGS sequence"/>
</dbReference>
<dbReference type="InterPro" id="IPR023578">
    <property type="entry name" value="Ras_GEF_dom_sf"/>
</dbReference>
<proteinExistence type="predicted"/>
<feature type="domain" description="Ras-GEF" evidence="4">
    <location>
        <begin position="206"/>
        <end position="435"/>
    </location>
</feature>
<dbReference type="InterPro" id="IPR000651">
    <property type="entry name" value="Ras-like_Gua-exchang_fac_N"/>
</dbReference>
<gene>
    <name evidence="6" type="ORF">JAAARDRAFT_56517</name>
</gene>
<organism evidence="6 7">
    <name type="scientific">Jaapia argillacea MUCL 33604</name>
    <dbReference type="NCBI Taxonomy" id="933084"/>
    <lineage>
        <taxon>Eukaryota</taxon>
        <taxon>Fungi</taxon>
        <taxon>Dikarya</taxon>
        <taxon>Basidiomycota</taxon>
        <taxon>Agaricomycotina</taxon>
        <taxon>Agaricomycetes</taxon>
        <taxon>Agaricomycetidae</taxon>
        <taxon>Jaapiales</taxon>
        <taxon>Jaapiaceae</taxon>
        <taxon>Jaapia</taxon>
    </lineage>
</organism>
<dbReference type="OrthoDB" id="4062651at2759"/>
<evidence type="ECO:0000313" key="7">
    <source>
        <dbReference type="Proteomes" id="UP000027265"/>
    </source>
</evidence>
<dbReference type="Gene3D" id="1.10.840.10">
    <property type="entry name" value="Ras guanine-nucleotide exchange factors catalytic domain"/>
    <property type="match status" value="1"/>
</dbReference>